<accession>A0AAN8YES8</accession>
<dbReference type="AlphaFoldDB" id="A0AAN8YES8"/>
<evidence type="ECO:0000313" key="2">
    <source>
        <dbReference type="Proteomes" id="UP001371456"/>
    </source>
</evidence>
<protein>
    <submittedName>
        <fullName evidence="1">Uncharacterized protein</fullName>
    </submittedName>
</protein>
<dbReference type="Proteomes" id="UP001371456">
    <property type="component" value="Unassembled WGS sequence"/>
</dbReference>
<proteinExistence type="predicted"/>
<organism evidence="1 2">
    <name type="scientific">Solanum bulbocastanum</name>
    <name type="common">Wild potato</name>
    <dbReference type="NCBI Taxonomy" id="147425"/>
    <lineage>
        <taxon>Eukaryota</taxon>
        <taxon>Viridiplantae</taxon>
        <taxon>Streptophyta</taxon>
        <taxon>Embryophyta</taxon>
        <taxon>Tracheophyta</taxon>
        <taxon>Spermatophyta</taxon>
        <taxon>Magnoliopsida</taxon>
        <taxon>eudicotyledons</taxon>
        <taxon>Gunneridae</taxon>
        <taxon>Pentapetalae</taxon>
        <taxon>asterids</taxon>
        <taxon>lamiids</taxon>
        <taxon>Solanales</taxon>
        <taxon>Solanaceae</taxon>
        <taxon>Solanoideae</taxon>
        <taxon>Solaneae</taxon>
        <taxon>Solanum</taxon>
    </lineage>
</organism>
<sequence>MQEEFLVPRTKVQEGLLVPGPEVQLLNISGKSLADATKTSDKVQGYLEGDTCVISCEDQVGSHAGQVLDRNSIATSQLENSGKQTCQTEGGQQLNYKAIEKERVTATGVARAGSEHADTINDKIELQEKTTNSKAFVVASQVASGNLLTDDVAINTSATFVVQIKELGQSNIIDKAGVTVDVGAQIGSPGASLIKPHVATKLNMVNSHPLPIV</sequence>
<evidence type="ECO:0000313" key="1">
    <source>
        <dbReference type="EMBL" id="KAK6789146.1"/>
    </source>
</evidence>
<reference evidence="1 2" key="1">
    <citation type="submission" date="2024-02" db="EMBL/GenBank/DDBJ databases">
        <title>de novo genome assembly of Solanum bulbocastanum strain 11H21.</title>
        <authorList>
            <person name="Hosaka A.J."/>
        </authorList>
    </citation>
    <scope>NUCLEOTIDE SEQUENCE [LARGE SCALE GENOMIC DNA]</scope>
    <source>
        <tissue evidence="1">Young leaves</tissue>
    </source>
</reference>
<comment type="caution">
    <text evidence="1">The sequence shown here is derived from an EMBL/GenBank/DDBJ whole genome shotgun (WGS) entry which is preliminary data.</text>
</comment>
<dbReference type="EMBL" id="JBANQN010000005">
    <property type="protein sequence ID" value="KAK6789146.1"/>
    <property type="molecule type" value="Genomic_DNA"/>
</dbReference>
<keyword evidence="2" id="KW-1185">Reference proteome</keyword>
<gene>
    <name evidence="1" type="ORF">RDI58_012945</name>
</gene>
<name>A0AAN8YES8_SOLBU</name>